<dbReference type="CDD" id="cd02440">
    <property type="entry name" value="AdoMet_MTases"/>
    <property type="match status" value="1"/>
</dbReference>
<accession>A0A2W4WAV9</accession>
<feature type="domain" description="Methyltransferase" evidence="3">
    <location>
        <begin position="80"/>
        <end position="215"/>
    </location>
</feature>
<sequence>MTAISADVDKANIVASLGSDSIYQYKTPHSSDGIGKFYMGREIAQVMGHQGAGWLERPSREAEESPSKLISELELKPTDIVADIGAGTGYFSFKIAPLLTSGKVLAVDIQPKMIEILELLKQEKKISNVETVLGSVSNPNLPESSVDLALMVDAYHEFDYPREMMQNIVKALKPNGRVVLAEYKGEDPFIAIKKLHKMTQKQVKKEMEAVGLTWQQTKQNLPQQHLMFFQKSSQ</sequence>
<gene>
    <name evidence="4" type="ORF">DCF19_07990</name>
</gene>
<protein>
    <submittedName>
        <fullName evidence="4">SAM-dependent methyltransferase</fullName>
    </submittedName>
</protein>
<dbReference type="InterPro" id="IPR025714">
    <property type="entry name" value="Methyltranfer_dom"/>
</dbReference>
<keyword evidence="2 4" id="KW-0808">Transferase</keyword>
<dbReference type="GO" id="GO:0032259">
    <property type="term" value="P:methylation"/>
    <property type="evidence" value="ECO:0007669"/>
    <property type="project" value="UniProtKB-KW"/>
</dbReference>
<reference evidence="4 5" key="2">
    <citation type="submission" date="2018-06" db="EMBL/GenBank/DDBJ databases">
        <title>Metagenomic assembly of (sub)arctic Cyanobacteria and their associated microbiome from non-axenic cultures.</title>
        <authorList>
            <person name="Baurain D."/>
        </authorList>
    </citation>
    <scope>NUCLEOTIDE SEQUENCE [LARGE SCALE GENOMIC DNA]</scope>
    <source>
        <strain evidence="4">ULC066bin1</strain>
    </source>
</reference>
<dbReference type="Gene3D" id="3.40.50.150">
    <property type="entry name" value="Vaccinia Virus protein VP39"/>
    <property type="match status" value="1"/>
</dbReference>
<dbReference type="EMBL" id="QBML01000008">
    <property type="protein sequence ID" value="PZO42174.1"/>
    <property type="molecule type" value="Genomic_DNA"/>
</dbReference>
<dbReference type="PANTHER" id="PTHR44942">
    <property type="entry name" value="METHYLTRANSF_11 DOMAIN-CONTAINING PROTEIN"/>
    <property type="match status" value="1"/>
</dbReference>
<evidence type="ECO:0000313" key="5">
    <source>
        <dbReference type="Proteomes" id="UP000249467"/>
    </source>
</evidence>
<comment type="caution">
    <text evidence="4">The sequence shown here is derived from an EMBL/GenBank/DDBJ whole genome shotgun (WGS) entry which is preliminary data.</text>
</comment>
<dbReference type="SUPFAM" id="SSF53335">
    <property type="entry name" value="S-adenosyl-L-methionine-dependent methyltransferases"/>
    <property type="match status" value="1"/>
</dbReference>
<evidence type="ECO:0000259" key="3">
    <source>
        <dbReference type="Pfam" id="PF13847"/>
    </source>
</evidence>
<evidence type="ECO:0000256" key="2">
    <source>
        <dbReference type="ARBA" id="ARBA00022679"/>
    </source>
</evidence>
<proteinExistence type="predicted"/>
<dbReference type="Pfam" id="PF13847">
    <property type="entry name" value="Methyltransf_31"/>
    <property type="match status" value="1"/>
</dbReference>
<dbReference type="GO" id="GO:0008168">
    <property type="term" value="F:methyltransferase activity"/>
    <property type="evidence" value="ECO:0007669"/>
    <property type="project" value="UniProtKB-KW"/>
</dbReference>
<keyword evidence="1 4" id="KW-0489">Methyltransferase</keyword>
<dbReference type="AlphaFoldDB" id="A0A2W4WAV9"/>
<dbReference type="InterPro" id="IPR051052">
    <property type="entry name" value="Diverse_substrate_MTase"/>
</dbReference>
<dbReference type="Proteomes" id="UP000249467">
    <property type="component" value="Unassembled WGS sequence"/>
</dbReference>
<reference evidence="4 5" key="1">
    <citation type="submission" date="2018-04" db="EMBL/GenBank/DDBJ databases">
        <authorList>
            <person name="Go L.Y."/>
            <person name="Mitchell J.A."/>
        </authorList>
    </citation>
    <scope>NUCLEOTIDE SEQUENCE [LARGE SCALE GENOMIC DNA]</scope>
    <source>
        <strain evidence="4">ULC066bin1</strain>
    </source>
</reference>
<evidence type="ECO:0000313" key="4">
    <source>
        <dbReference type="EMBL" id="PZO42174.1"/>
    </source>
</evidence>
<evidence type="ECO:0000256" key="1">
    <source>
        <dbReference type="ARBA" id="ARBA00022603"/>
    </source>
</evidence>
<dbReference type="PANTHER" id="PTHR44942:SF4">
    <property type="entry name" value="METHYLTRANSFERASE TYPE 11 DOMAIN-CONTAINING PROTEIN"/>
    <property type="match status" value="1"/>
</dbReference>
<organism evidence="4 5">
    <name type="scientific">Pseudanabaena frigida</name>
    <dbReference type="NCBI Taxonomy" id="945775"/>
    <lineage>
        <taxon>Bacteria</taxon>
        <taxon>Bacillati</taxon>
        <taxon>Cyanobacteriota</taxon>
        <taxon>Cyanophyceae</taxon>
        <taxon>Pseudanabaenales</taxon>
        <taxon>Pseudanabaenaceae</taxon>
        <taxon>Pseudanabaena</taxon>
    </lineage>
</organism>
<name>A0A2W4WAV9_9CYAN</name>
<dbReference type="InterPro" id="IPR029063">
    <property type="entry name" value="SAM-dependent_MTases_sf"/>
</dbReference>